<accession>A0ABX7TJW3</accession>
<dbReference type="InterPro" id="IPR002711">
    <property type="entry name" value="HNH"/>
</dbReference>
<feature type="domain" description="HNH" evidence="1">
    <location>
        <begin position="60"/>
        <end position="89"/>
    </location>
</feature>
<protein>
    <recommendedName>
        <fullName evidence="1">HNH domain-containing protein</fullName>
    </recommendedName>
</protein>
<keyword evidence="3" id="KW-1185">Reference proteome</keyword>
<evidence type="ECO:0000259" key="1">
    <source>
        <dbReference type="Pfam" id="PF01844"/>
    </source>
</evidence>
<evidence type="ECO:0000313" key="2">
    <source>
        <dbReference type="EMBL" id="QTD96949.1"/>
    </source>
</evidence>
<reference evidence="2 3" key="1">
    <citation type="submission" date="2021-03" db="EMBL/GenBank/DDBJ databases">
        <title>Complete genome sequence of Streptomyces cyanogenus S136, producer of anticancer angucycline landomycin A.</title>
        <authorList>
            <person name="Hrab P."/>
            <person name="Ruckert C."/>
            <person name="Busche T."/>
            <person name="Ostash I."/>
            <person name="Kalinowski J."/>
            <person name="Fedorenko V."/>
            <person name="Yushchuk O."/>
            <person name="Ostash B."/>
        </authorList>
    </citation>
    <scope>NUCLEOTIDE SEQUENCE [LARGE SCALE GENOMIC DNA]</scope>
    <source>
        <strain evidence="2 3">S136</strain>
    </source>
</reference>
<dbReference type="Proteomes" id="UP000663908">
    <property type="component" value="Chromosome"/>
</dbReference>
<dbReference type="CDD" id="cd00085">
    <property type="entry name" value="HNHc"/>
    <property type="match status" value="1"/>
</dbReference>
<dbReference type="RefSeq" id="WP_208030842.1">
    <property type="nucleotide sequence ID" value="NZ_CP071839.1"/>
</dbReference>
<dbReference type="EMBL" id="CP071839">
    <property type="protein sequence ID" value="QTD96949.1"/>
    <property type="molecule type" value="Genomic_DNA"/>
</dbReference>
<dbReference type="InterPro" id="IPR003615">
    <property type="entry name" value="HNH_nuc"/>
</dbReference>
<evidence type="ECO:0000313" key="3">
    <source>
        <dbReference type="Proteomes" id="UP000663908"/>
    </source>
</evidence>
<organism evidence="2 3">
    <name type="scientific">Streptomyces cyanogenus</name>
    <dbReference type="NCBI Taxonomy" id="80860"/>
    <lineage>
        <taxon>Bacteria</taxon>
        <taxon>Bacillati</taxon>
        <taxon>Actinomycetota</taxon>
        <taxon>Actinomycetes</taxon>
        <taxon>Kitasatosporales</taxon>
        <taxon>Streptomycetaceae</taxon>
        <taxon>Streptomyces</taxon>
    </lineage>
</organism>
<sequence length="184" mass="20557">MTDQRPGKWAIVQHWAAEPFGYEVFAPHLDAGNPCCFACGWHSERWAEGRSPRKAWERATLERAHIVPAGLGGSNAANNIILLCGPCHRDAPDWHDPWEMAVWISRRAERASKELEHVDTWLRAAEAVPLFKQALGEVVARGGSAEQTVEVMRRHTRRAVVHSGELSQGTMEAILRATARELLP</sequence>
<gene>
    <name evidence="2" type="ORF">S1361_06270</name>
</gene>
<dbReference type="Pfam" id="PF01844">
    <property type="entry name" value="HNH"/>
    <property type="match status" value="1"/>
</dbReference>
<dbReference type="Gene3D" id="1.10.30.50">
    <property type="match status" value="1"/>
</dbReference>
<proteinExistence type="predicted"/>
<name>A0ABX7TJW3_STRCY</name>